<dbReference type="SMART" id="SM00248">
    <property type="entry name" value="ANK"/>
    <property type="match status" value="10"/>
</dbReference>
<feature type="repeat" description="ANK" evidence="3">
    <location>
        <begin position="546"/>
        <end position="578"/>
    </location>
</feature>
<dbReference type="OMA" id="DWILNMQ"/>
<keyword evidence="5" id="KW-1185">Reference proteome</keyword>
<name>A0A0A1U4S3_ENTIV</name>
<gene>
    <name evidence="4" type="ORF">EIN_487640</name>
</gene>
<dbReference type="AlphaFoldDB" id="A0A0A1U4S3"/>
<evidence type="ECO:0000256" key="2">
    <source>
        <dbReference type="ARBA" id="ARBA00023043"/>
    </source>
</evidence>
<dbReference type="GeneID" id="14888114"/>
<protein>
    <submittedName>
        <fullName evidence="4">Ankyrin repeat-containing protein, putative</fullName>
    </submittedName>
</protein>
<evidence type="ECO:0000256" key="3">
    <source>
        <dbReference type="PROSITE-ProRule" id="PRU00023"/>
    </source>
</evidence>
<dbReference type="SUPFAM" id="SSF48403">
    <property type="entry name" value="Ankyrin repeat"/>
    <property type="match status" value="2"/>
</dbReference>
<proteinExistence type="predicted"/>
<reference evidence="4 5" key="1">
    <citation type="submission" date="2012-10" db="EMBL/GenBank/DDBJ databases">
        <authorList>
            <person name="Zafar N."/>
            <person name="Inman J."/>
            <person name="Hall N."/>
            <person name="Lorenzi H."/>
            <person name="Caler E."/>
        </authorList>
    </citation>
    <scope>NUCLEOTIDE SEQUENCE [LARGE SCALE GENOMIC DNA]</scope>
    <source>
        <strain evidence="4 5">IP1</strain>
    </source>
</reference>
<accession>A0A0A1U4S3</accession>
<dbReference type="VEuPathDB" id="AmoebaDB:EIN_487640"/>
<dbReference type="PANTHER" id="PTHR24198:SF165">
    <property type="entry name" value="ANKYRIN REPEAT-CONTAINING PROTEIN-RELATED"/>
    <property type="match status" value="1"/>
</dbReference>
<dbReference type="Gene3D" id="1.25.40.20">
    <property type="entry name" value="Ankyrin repeat-containing domain"/>
    <property type="match status" value="4"/>
</dbReference>
<sequence length="678" mass="76979">MDKDLEVPLSPPLFQFENTNVPLPHAFLISHRPEFIDFYLDENPDKVNYQDIHGNTALMVATRMGLDSLIELLLSRGAQPNIQNEDGMVALFVALLYNKMTSATVLIKEMKLSWTSRFFGTRDTYGYTILHYLALTNGLEEWAIKYKLQRFVEDNSNIMNETPLIVAAKNKNSNAVKGLLRLGADPNKGNSDGVLPLMFALQRADVESCKTLFVSLKNNAYTDKNGKQLFHYAIKSGNIKIVAELLKWYGYDERSVICLQNILYEISESGRFDGFSGVVQRELKVMQIEFSKQNFCDKLNHHLVHYAIKYKIPEMVPLICVWDKIALSRPIGNRWSPFLYSCVLGEERAFDYIEQLSTRDPLNDVGADGENCLQLATYYKNLGIVKKVLTKRFELISKKDGKNNTVFHYAAAGGGSEIFDFLYKTAESRVFNLGNTLVSAVNTNGENVLHTAVSSGNGALAFRLIMNYKIDPKSVDFQGNGVLHHAVLGNPQESYVMTLLLRYFDALPKNKKGYSPLQLCCLSGNYTNLSDFLKLGKTIFEEKDEKGRTVLHLACLLDDPFVVDELMKNNVNTQQVDKLGKKPENYARSVFIYRRIRKEKVLPIGKVTVCKSFGVHFQKGNVVDVVFENEKHTLTLWENQLKPIQMQFCKKSQLSVSERNTLVEAEKLCKNSKHHLFV</sequence>
<keyword evidence="1" id="KW-0677">Repeat</keyword>
<feature type="repeat" description="ANK" evidence="3">
    <location>
        <begin position="159"/>
        <end position="191"/>
    </location>
</feature>
<dbReference type="Pfam" id="PF12796">
    <property type="entry name" value="Ank_2"/>
    <property type="match status" value="3"/>
</dbReference>
<dbReference type="InterPro" id="IPR002110">
    <property type="entry name" value="Ankyrin_rpt"/>
</dbReference>
<dbReference type="EMBL" id="KB206670">
    <property type="protein sequence ID" value="ELP89262.1"/>
    <property type="molecule type" value="Genomic_DNA"/>
</dbReference>
<dbReference type="OrthoDB" id="194358at2759"/>
<dbReference type="InterPro" id="IPR036770">
    <property type="entry name" value="Ankyrin_rpt-contain_sf"/>
</dbReference>
<dbReference type="PANTHER" id="PTHR24198">
    <property type="entry name" value="ANKYRIN REPEAT AND PROTEIN KINASE DOMAIN-CONTAINING PROTEIN"/>
    <property type="match status" value="1"/>
</dbReference>
<dbReference type="Proteomes" id="UP000014680">
    <property type="component" value="Unassembled WGS sequence"/>
</dbReference>
<dbReference type="PROSITE" id="PS50088">
    <property type="entry name" value="ANK_REPEAT"/>
    <property type="match status" value="3"/>
</dbReference>
<dbReference type="PROSITE" id="PS50297">
    <property type="entry name" value="ANK_REP_REGION"/>
    <property type="match status" value="2"/>
</dbReference>
<dbReference type="RefSeq" id="XP_004256033.1">
    <property type="nucleotide sequence ID" value="XM_004255985.1"/>
</dbReference>
<organism evidence="4 5">
    <name type="scientific">Entamoeba invadens IP1</name>
    <dbReference type="NCBI Taxonomy" id="370355"/>
    <lineage>
        <taxon>Eukaryota</taxon>
        <taxon>Amoebozoa</taxon>
        <taxon>Evosea</taxon>
        <taxon>Archamoebae</taxon>
        <taxon>Mastigamoebida</taxon>
        <taxon>Entamoebidae</taxon>
        <taxon>Entamoeba</taxon>
    </lineage>
</organism>
<evidence type="ECO:0000313" key="5">
    <source>
        <dbReference type="Proteomes" id="UP000014680"/>
    </source>
</evidence>
<dbReference type="KEGG" id="eiv:EIN_487640"/>
<feature type="repeat" description="ANK" evidence="3">
    <location>
        <begin position="53"/>
        <end position="85"/>
    </location>
</feature>
<keyword evidence="2 3" id="KW-0040">ANK repeat</keyword>
<evidence type="ECO:0000256" key="1">
    <source>
        <dbReference type="ARBA" id="ARBA00022737"/>
    </source>
</evidence>
<evidence type="ECO:0000313" key="4">
    <source>
        <dbReference type="EMBL" id="ELP89262.1"/>
    </source>
</evidence>